<protein>
    <submittedName>
        <fullName evidence="2">Uncharacterized protein</fullName>
    </submittedName>
</protein>
<gene>
    <name evidence="2" type="ORF">AL01_04725</name>
</gene>
<sequence length="67" mass="7524">MNFFETHTGLVIAVIALVFAILFHIVIMRPQKRSAFVSFCWDLLVFLICLAGISIIYYSALPLMASS</sequence>
<keyword evidence="1" id="KW-0472">Membrane</keyword>
<reference evidence="2 3" key="1">
    <citation type="journal article" date="2016" name="PLoS ONE">
        <title>Whole-Genome Sequence Analysis of Bombella intestini LMG 28161T, a Novel Acetic Acid Bacterium Isolated from the Crop of a Red-Tailed Bumble Bee, Bombus lapidarius.</title>
        <authorList>
            <person name="Li L."/>
            <person name="Illeghems K."/>
            <person name="Van Kerrebroeck S."/>
            <person name="Borremans W."/>
            <person name="Cleenwerck I."/>
            <person name="Smagghe G."/>
            <person name="De Vuyst L."/>
            <person name="Vandamme P."/>
        </authorList>
    </citation>
    <scope>NUCLEOTIDE SEQUENCE [LARGE SCALE GENOMIC DNA]</scope>
    <source>
        <strain evidence="2 3">R-52487</strain>
    </source>
</reference>
<dbReference type="Proteomes" id="UP000200980">
    <property type="component" value="Unassembled WGS sequence"/>
</dbReference>
<dbReference type="OrthoDB" id="9882782at2"/>
<comment type="caution">
    <text evidence="2">The sequence shown here is derived from an EMBL/GenBank/DDBJ whole genome shotgun (WGS) entry which is preliminary data.</text>
</comment>
<feature type="transmembrane region" description="Helical" evidence="1">
    <location>
        <begin position="6"/>
        <end position="27"/>
    </location>
</feature>
<evidence type="ECO:0000313" key="3">
    <source>
        <dbReference type="Proteomes" id="UP000200980"/>
    </source>
</evidence>
<dbReference type="RefSeq" id="WP_077396254.1">
    <property type="nucleotide sequence ID" value="NZ_JATM01000002.1"/>
</dbReference>
<feature type="transmembrane region" description="Helical" evidence="1">
    <location>
        <begin position="39"/>
        <end position="60"/>
    </location>
</feature>
<dbReference type="AlphaFoldDB" id="A0A1S8GR83"/>
<evidence type="ECO:0000313" key="2">
    <source>
        <dbReference type="EMBL" id="OOL19032.1"/>
    </source>
</evidence>
<dbReference type="EMBL" id="JATM01000002">
    <property type="protein sequence ID" value="OOL19032.1"/>
    <property type="molecule type" value="Genomic_DNA"/>
</dbReference>
<keyword evidence="1" id="KW-1133">Transmembrane helix</keyword>
<evidence type="ECO:0000256" key="1">
    <source>
        <dbReference type="SAM" id="Phobius"/>
    </source>
</evidence>
<dbReference type="STRING" id="1539051.AL01_04725"/>
<keyword evidence="3" id="KW-1185">Reference proteome</keyword>
<name>A0A1S8GR83_9PROT</name>
<proteinExistence type="predicted"/>
<accession>A0A1S8GR83</accession>
<organism evidence="2 3">
    <name type="scientific">Bombella intestini</name>
    <dbReference type="NCBI Taxonomy" id="1539051"/>
    <lineage>
        <taxon>Bacteria</taxon>
        <taxon>Pseudomonadati</taxon>
        <taxon>Pseudomonadota</taxon>
        <taxon>Alphaproteobacteria</taxon>
        <taxon>Acetobacterales</taxon>
        <taxon>Acetobacteraceae</taxon>
        <taxon>Bombella</taxon>
    </lineage>
</organism>
<keyword evidence="1" id="KW-0812">Transmembrane</keyword>